<evidence type="ECO:0000256" key="1">
    <source>
        <dbReference type="SAM" id="Coils"/>
    </source>
</evidence>
<organism evidence="4 5">
    <name type="scientific">Rhodoferax antarcticus ANT.BR</name>
    <dbReference type="NCBI Taxonomy" id="1111071"/>
    <lineage>
        <taxon>Bacteria</taxon>
        <taxon>Pseudomonadati</taxon>
        <taxon>Pseudomonadota</taxon>
        <taxon>Betaproteobacteria</taxon>
        <taxon>Burkholderiales</taxon>
        <taxon>Comamonadaceae</taxon>
        <taxon>Rhodoferax</taxon>
    </lineage>
</organism>
<accession>A0A1Q8YHH8</accession>
<dbReference type="AlphaFoldDB" id="A0A1Q8YHH8"/>
<dbReference type="Pfam" id="PF13511">
    <property type="entry name" value="DUF4124"/>
    <property type="match status" value="1"/>
</dbReference>
<protein>
    <recommendedName>
        <fullName evidence="3">DUF4124 domain-containing protein</fullName>
    </recommendedName>
</protein>
<dbReference type="InterPro" id="IPR025392">
    <property type="entry name" value="DUF4124"/>
</dbReference>
<evidence type="ECO:0000256" key="2">
    <source>
        <dbReference type="SAM" id="MobiDB-lite"/>
    </source>
</evidence>
<reference evidence="4 5" key="1">
    <citation type="submission" date="2017-01" db="EMBL/GenBank/DDBJ databases">
        <title>Genome sequence of Rhodoferax antarcticus ANT.BR, a psychrophilic purple nonsulfur bacterium from an Antarctic microbial mat.</title>
        <authorList>
            <person name="Baker J."/>
            <person name="Riester C."/>
            <person name="Skinner B."/>
            <person name="Newell A."/>
            <person name="Swingley W."/>
            <person name="Madigan M."/>
            <person name="Jung D."/>
            <person name="Asao M."/>
            <person name="Chen M."/>
            <person name="Loughlin P."/>
            <person name="Pan H."/>
            <person name="Lin S."/>
            <person name="Li N."/>
            <person name="Shaw J."/>
            <person name="Prado M."/>
            <person name="Sherman C."/>
            <person name="Li X."/>
            <person name="Tang J."/>
            <person name="Blankenship R."/>
            <person name="Zhao T."/>
            <person name="Touchman J."/>
            <person name="Sattley M."/>
        </authorList>
    </citation>
    <scope>NUCLEOTIDE SEQUENCE [LARGE SCALE GENOMIC DNA]</scope>
    <source>
        <strain evidence="4 5">ANT.BR</strain>
    </source>
</reference>
<feature type="region of interest" description="Disordered" evidence="2">
    <location>
        <begin position="35"/>
        <end position="54"/>
    </location>
</feature>
<gene>
    <name evidence="4" type="ORF">BLL52_1293</name>
</gene>
<feature type="domain" description="DUF4124" evidence="3">
    <location>
        <begin position="3"/>
        <end position="45"/>
    </location>
</feature>
<feature type="compositionally biased region" description="Low complexity" evidence="2">
    <location>
        <begin position="35"/>
        <end position="44"/>
    </location>
</feature>
<keyword evidence="5" id="KW-1185">Reference proteome</keyword>
<dbReference type="EMBL" id="MSYM01000008">
    <property type="protein sequence ID" value="OLP07463.1"/>
    <property type="molecule type" value="Genomic_DNA"/>
</dbReference>
<feature type="coiled-coil region" evidence="1">
    <location>
        <begin position="115"/>
        <end position="142"/>
    </location>
</feature>
<proteinExistence type="predicted"/>
<comment type="caution">
    <text evidence="4">The sequence shown here is derived from an EMBL/GenBank/DDBJ whole genome shotgun (WGS) entry which is preliminary data.</text>
</comment>
<sequence length="173" mass="19241">MWADVHKCTTPDGRVIFSDQPCTVGQVAGKTRFGAASPAATTTVEPPPPAGKDASAMEREAMRTRMRAAFTPECRALSDRITRYVKQASDQTPDAVVIEDMARFEEKCAVQTSGITQAEMDRKAAERKVQEVQLACQEKRRVIEVRRTIRASLSAQEQQVLNQIETEVARECR</sequence>
<keyword evidence="1" id="KW-0175">Coiled coil</keyword>
<evidence type="ECO:0000259" key="3">
    <source>
        <dbReference type="Pfam" id="PF13511"/>
    </source>
</evidence>
<name>A0A1Q8YHH8_9BURK</name>
<dbReference type="STRING" id="81479.RA876_01105"/>
<evidence type="ECO:0000313" key="4">
    <source>
        <dbReference type="EMBL" id="OLP07463.1"/>
    </source>
</evidence>
<evidence type="ECO:0000313" key="5">
    <source>
        <dbReference type="Proteomes" id="UP000185911"/>
    </source>
</evidence>
<dbReference type="Proteomes" id="UP000185911">
    <property type="component" value="Unassembled WGS sequence"/>
</dbReference>